<dbReference type="Proteomes" id="UP001596028">
    <property type="component" value="Unassembled WGS sequence"/>
</dbReference>
<keyword evidence="3" id="KW-0949">S-adenosyl-L-methionine</keyword>
<name>A0ABV9F8H9_9BACL</name>
<sequence length="173" mass="18755">MAAALAAALSIVWTSWRNGISPMPSSLRVRQAVAAEVNRIGGGLLVEAGSGWGTLGVHLAKHCPGWQVAGVENSPVPLAVSRLAARVLFRGREGEPPVVFRRGDLYGFPYREAGAVVCYLYPGAMKRLGPLLAEQLSSGSLVVSVCFALPGWQPERIVTCRDMYRTRIYVYRK</sequence>
<dbReference type="Gene3D" id="3.40.50.150">
    <property type="entry name" value="Vaccinia Virus protein VP39"/>
    <property type="match status" value="1"/>
</dbReference>
<dbReference type="PANTHER" id="PTHR13610">
    <property type="entry name" value="METHYLTRANSFERASE DOMAIN-CONTAINING PROTEIN"/>
    <property type="match status" value="1"/>
</dbReference>
<dbReference type="RefSeq" id="WP_378094359.1">
    <property type="nucleotide sequence ID" value="NZ_JBHSEP010000004.1"/>
</dbReference>
<reference evidence="5" key="1">
    <citation type="journal article" date="2019" name="Int. J. Syst. Evol. Microbiol.">
        <title>The Global Catalogue of Microorganisms (GCM) 10K type strain sequencing project: providing services to taxonomists for standard genome sequencing and annotation.</title>
        <authorList>
            <consortium name="The Broad Institute Genomics Platform"/>
            <consortium name="The Broad Institute Genome Sequencing Center for Infectious Disease"/>
            <person name="Wu L."/>
            <person name="Ma J."/>
        </authorList>
    </citation>
    <scope>NUCLEOTIDE SEQUENCE [LARGE SCALE GENOMIC DNA]</scope>
    <source>
        <strain evidence="5">CCUG 49571</strain>
    </source>
</reference>
<dbReference type="PANTHER" id="PTHR13610:SF11">
    <property type="entry name" value="METHYLTRANSFERASE DOMAIN-CONTAINING PROTEIN"/>
    <property type="match status" value="1"/>
</dbReference>
<evidence type="ECO:0000256" key="1">
    <source>
        <dbReference type="ARBA" id="ARBA00022603"/>
    </source>
</evidence>
<dbReference type="GO" id="GO:0032259">
    <property type="term" value="P:methylation"/>
    <property type="evidence" value="ECO:0007669"/>
    <property type="project" value="UniProtKB-KW"/>
</dbReference>
<dbReference type="InterPro" id="IPR026170">
    <property type="entry name" value="FAM173A/B"/>
</dbReference>
<evidence type="ECO:0000256" key="2">
    <source>
        <dbReference type="ARBA" id="ARBA00022679"/>
    </source>
</evidence>
<keyword evidence="5" id="KW-1185">Reference proteome</keyword>
<proteinExistence type="predicted"/>
<dbReference type="GO" id="GO:0008168">
    <property type="term" value="F:methyltransferase activity"/>
    <property type="evidence" value="ECO:0007669"/>
    <property type="project" value="UniProtKB-KW"/>
</dbReference>
<keyword evidence="1 4" id="KW-0489">Methyltransferase</keyword>
<keyword evidence="2" id="KW-0808">Transferase</keyword>
<gene>
    <name evidence="4" type="ORF">ACFO3S_08490</name>
</gene>
<protein>
    <submittedName>
        <fullName evidence="4">Class I SAM-dependent methyltransferase</fullName>
    </submittedName>
</protein>
<evidence type="ECO:0000313" key="5">
    <source>
        <dbReference type="Proteomes" id="UP001596028"/>
    </source>
</evidence>
<comment type="caution">
    <text evidence="4">The sequence shown here is derived from an EMBL/GenBank/DDBJ whole genome shotgun (WGS) entry which is preliminary data.</text>
</comment>
<dbReference type="InterPro" id="IPR029063">
    <property type="entry name" value="SAM-dependent_MTases_sf"/>
</dbReference>
<evidence type="ECO:0000313" key="4">
    <source>
        <dbReference type="EMBL" id="MFC4598278.1"/>
    </source>
</evidence>
<evidence type="ECO:0000256" key="3">
    <source>
        <dbReference type="ARBA" id="ARBA00022691"/>
    </source>
</evidence>
<dbReference type="SUPFAM" id="SSF53335">
    <property type="entry name" value="S-adenosyl-L-methionine-dependent methyltransferases"/>
    <property type="match status" value="1"/>
</dbReference>
<dbReference type="CDD" id="cd02440">
    <property type="entry name" value="AdoMet_MTases"/>
    <property type="match status" value="1"/>
</dbReference>
<organism evidence="4 5">
    <name type="scientific">Cohnella hongkongensis</name>
    <dbReference type="NCBI Taxonomy" id="178337"/>
    <lineage>
        <taxon>Bacteria</taxon>
        <taxon>Bacillati</taxon>
        <taxon>Bacillota</taxon>
        <taxon>Bacilli</taxon>
        <taxon>Bacillales</taxon>
        <taxon>Paenibacillaceae</taxon>
        <taxon>Cohnella</taxon>
    </lineage>
</organism>
<dbReference type="EMBL" id="JBHSEP010000004">
    <property type="protein sequence ID" value="MFC4598278.1"/>
    <property type="molecule type" value="Genomic_DNA"/>
</dbReference>
<accession>A0ABV9F8H9</accession>